<feature type="compositionally biased region" description="Polar residues" evidence="1">
    <location>
        <begin position="440"/>
        <end position="449"/>
    </location>
</feature>
<reference evidence="2 3" key="1">
    <citation type="journal article" date="2020" name="ISME J.">
        <title>Uncovering the hidden diversity of litter-decomposition mechanisms in mushroom-forming fungi.</title>
        <authorList>
            <person name="Floudas D."/>
            <person name="Bentzer J."/>
            <person name="Ahren D."/>
            <person name="Johansson T."/>
            <person name="Persson P."/>
            <person name="Tunlid A."/>
        </authorList>
    </citation>
    <scope>NUCLEOTIDE SEQUENCE [LARGE SCALE GENOMIC DNA]</scope>
    <source>
        <strain evidence="2 3">CBS 175.51</strain>
    </source>
</reference>
<evidence type="ECO:0000313" key="2">
    <source>
        <dbReference type="EMBL" id="KAF5326284.1"/>
    </source>
</evidence>
<keyword evidence="3" id="KW-1185">Reference proteome</keyword>
<dbReference type="Proteomes" id="UP000541558">
    <property type="component" value="Unassembled WGS sequence"/>
</dbReference>
<dbReference type="PANTHER" id="PTHR15615">
    <property type="match status" value="1"/>
</dbReference>
<feature type="region of interest" description="Disordered" evidence="1">
    <location>
        <begin position="1"/>
        <end position="54"/>
    </location>
</feature>
<gene>
    <name evidence="2" type="ORF">D9611_000047</name>
</gene>
<proteinExistence type="predicted"/>
<dbReference type="CDD" id="cd20557">
    <property type="entry name" value="CYCLIN_ScPCL1-like"/>
    <property type="match status" value="1"/>
</dbReference>
<dbReference type="Gene3D" id="1.10.472.10">
    <property type="entry name" value="Cyclin-like"/>
    <property type="match status" value="1"/>
</dbReference>
<dbReference type="EMBL" id="JAACJK010000163">
    <property type="protein sequence ID" value="KAF5326284.1"/>
    <property type="molecule type" value="Genomic_DNA"/>
</dbReference>
<feature type="compositionally biased region" description="Low complexity" evidence="1">
    <location>
        <begin position="31"/>
        <end position="46"/>
    </location>
</feature>
<comment type="caution">
    <text evidence="2">The sequence shown here is derived from an EMBL/GenBank/DDBJ whole genome shotgun (WGS) entry which is preliminary data.</text>
</comment>
<feature type="compositionally biased region" description="Low complexity" evidence="1">
    <location>
        <begin position="571"/>
        <end position="585"/>
    </location>
</feature>
<feature type="region of interest" description="Disordered" evidence="1">
    <location>
        <begin position="571"/>
        <end position="608"/>
    </location>
</feature>
<sequence length="721" mass="76700">MHAIHTLAHRAPPASRTRARWQPYNSLPTYTASTSSSGSKSGSPAPSYTPPTTVISPCEPAPVCDNKSERSAPHCPPVSSPDALRDANTCKNKFALGLVGEFNALAPCFDSGNLDTATDQAVKTLCEVWRPQDIPPAFSNPRTTKLAASLPNLSSATILDHASLHRHAPKVPTTSITASTSFPTTYTTPPASSAPALVQPGTSSQLRNLVPVRGFVHEILRRSRTSGCVLQTALCYLEAIRPKIPELAHLERIGKGTNGEPESGPRIFQATEEEIEQSRREEALELSVSECEPTVRFSEDENEVEAETMDTVRVEVDEDQFMQPPDAPSMNQQQSASLSSISTGPSSLHIEETEFTSTNTSTASPPPIPIPIADLPSPLLCPRRAFLAALILASKFTQDKCYSNRAWAKLSGLPPREIGRCERALGSALEWRLWVGKTSSTSDQASPLQSHRPMVRSQSEPSLIMPVASPTECITRTPASASSASLPENAAANVVLDDSPRVPRERRTIKRASTLPSGAMSDALALASDSGPFPDVPSEYAQSDLGAITSSTLVHAQTSLFPSVQLHAPSPTLSTSASTLSNSPSPDMPGLTYSPSSVSSSPSSACSSTTDRVLQMNSAFFDDASQNGEFFNSPVACINTKLLVPGFAGATANVGHLGSHGYKKFSPSVLLHQYSVPPIPAYGGSGTSPQAVADPISDYHPSHGSYLFANGFAPSYYQHGF</sequence>
<dbReference type="GO" id="GO:0000307">
    <property type="term" value="C:cyclin-dependent protein kinase holoenzyme complex"/>
    <property type="evidence" value="ECO:0007669"/>
    <property type="project" value="TreeGrafter"/>
</dbReference>
<dbReference type="GO" id="GO:0005634">
    <property type="term" value="C:nucleus"/>
    <property type="evidence" value="ECO:0007669"/>
    <property type="project" value="TreeGrafter"/>
</dbReference>
<protein>
    <submittedName>
        <fullName evidence="2">Uncharacterized protein</fullName>
    </submittedName>
</protein>
<accession>A0A8H5BMR6</accession>
<organism evidence="2 3">
    <name type="scientific">Ephemerocybe angulata</name>
    <dbReference type="NCBI Taxonomy" id="980116"/>
    <lineage>
        <taxon>Eukaryota</taxon>
        <taxon>Fungi</taxon>
        <taxon>Dikarya</taxon>
        <taxon>Basidiomycota</taxon>
        <taxon>Agaricomycotina</taxon>
        <taxon>Agaricomycetes</taxon>
        <taxon>Agaricomycetidae</taxon>
        <taxon>Agaricales</taxon>
        <taxon>Agaricineae</taxon>
        <taxon>Psathyrellaceae</taxon>
        <taxon>Ephemerocybe</taxon>
    </lineage>
</organism>
<dbReference type="GO" id="GO:0019901">
    <property type="term" value="F:protein kinase binding"/>
    <property type="evidence" value="ECO:0007669"/>
    <property type="project" value="InterPro"/>
</dbReference>
<dbReference type="AlphaFoldDB" id="A0A8H5BMR6"/>
<feature type="compositionally biased region" description="Low complexity" evidence="1">
    <location>
        <begin position="594"/>
        <end position="608"/>
    </location>
</feature>
<name>A0A8H5BMR6_9AGAR</name>
<feature type="region of interest" description="Disordered" evidence="1">
    <location>
        <begin position="282"/>
        <end position="306"/>
    </location>
</feature>
<dbReference type="OrthoDB" id="286814at2759"/>
<feature type="region of interest" description="Disordered" evidence="1">
    <location>
        <begin position="440"/>
        <end position="461"/>
    </location>
</feature>
<evidence type="ECO:0000256" key="1">
    <source>
        <dbReference type="SAM" id="MobiDB-lite"/>
    </source>
</evidence>
<dbReference type="GO" id="GO:0016538">
    <property type="term" value="F:cyclin-dependent protein serine/threonine kinase regulator activity"/>
    <property type="evidence" value="ECO:0007669"/>
    <property type="project" value="TreeGrafter"/>
</dbReference>
<feature type="compositionally biased region" description="Low complexity" evidence="1">
    <location>
        <begin position="335"/>
        <end position="346"/>
    </location>
</feature>
<dbReference type="PANTHER" id="PTHR15615:SF36">
    <property type="entry name" value="PHO85 CYCLIN-5"/>
    <property type="match status" value="1"/>
</dbReference>
<dbReference type="InterPro" id="IPR013922">
    <property type="entry name" value="Cyclin_PHO80-like"/>
</dbReference>
<evidence type="ECO:0000313" key="3">
    <source>
        <dbReference type="Proteomes" id="UP000541558"/>
    </source>
</evidence>
<feature type="region of interest" description="Disordered" evidence="1">
    <location>
        <begin position="321"/>
        <end position="346"/>
    </location>
</feature>